<sequence length="117" mass="13330">MDHVLPEPPLRIYSKTIEAACYNSSRLALLRLECPLRITLQQHRGLEVILDDAMWICVDSYADDRLIMAWREFEVAGRLHLHHPVACKLWIYHGCASLVMGSVLDDLEATVRTLMAG</sequence>
<evidence type="ECO:0000313" key="1">
    <source>
        <dbReference type="EMBL" id="SDZ06005.1"/>
    </source>
</evidence>
<organism evidence="1 2">
    <name type="scientific">Nitrosomonas halophila</name>
    <dbReference type="NCBI Taxonomy" id="44576"/>
    <lineage>
        <taxon>Bacteria</taxon>
        <taxon>Pseudomonadati</taxon>
        <taxon>Pseudomonadota</taxon>
        <taxon>Betaproteobacteria</taxon>
        <taxon>Nitrosomonadales</taxon>
        <taxon>Nitrosomonadaceae</taxon>
        <taxon>Nitrosomonas</taxon>
    </lineage>
</organism>
<proteinExistence type="predicted"/>
<dbReference type="Proteomes" id="UP000198640">
    <property type="component" value="Unassembled WGS sequence"/>
</dbReference>
<gene>
    <name evidence="1" type="ORF">SAMN05421881_11191</name>
</gene>
<dbReference type="EMBL" id="FNOY01000119">
    <property type="protein sequence ID" value="SDZ06005.1"/>
    <property type="molecule type" value="Genomic_DNA"/>
</dbReference>
<dbReference type="AlphaFoldDB" id="A0A1H3PYY1"/>
<reference evidence="1 2" key="1">
    <citation type="submission" date="2016-10" db="EMBL/GenBank/DDBJ databases">
        <authorList>
            <person name="de Groot N.N."/>
        </authorList>
    </citation>
    <scope>NUCLEOTIDE SEQUENCE [LARGE SCALE GENOMIC DNA]</scope>
    <source>
        <strain evidence="1 2">Nm1</strain>
    </source>
</reference>
<dbReference type="OrthoDB" id="8480203at2"/>
<evidence type="ECO:0000313" key="2">
    <source>
        <dbReference type="Proteomes" id="UP000198640"/>
    </source>
</evidence>
<accession>A0A1H3PYY1</accession>
<protein>
    <submittedName>
        <fullName evidence="1">Uncharacterized protein</fullName>
    </submittedName>
</protein>
<keyword evidence="2" id="KW-1185">Reference proteome</keyword>
<name>A0A1H3PYY1_9PROT</name>
<dbReference type="RefSeq" id="WP_090415906.1">
    <property type="nucleotide sequence ID" value="NZ_FNOY01000119.1"/>
</dbReference>